<feature type="non-terminal residue" evidence="3">
    <location>
        <position position="257"/>
    </location>
</feature>
<feature type="non-terminal residue" evidence="3">
    <location>
        <position position="1"/>
    </location>
</feature>
<gene>
    <name evidence="3" type="ORF">S12H4_43770</name>
</gene>
<evidence type="ECO:0000256" key="1">
    <source>
        <dbReference type="ARBA" id="ARBA00022679"/>
    </source>
</evidence>
<dbReference type="Pfam" id="PF02709">
    <property type="entry name" value="Glyco_transf_7C"/>
    <property type="match status" value="1"/>
</dbReference>
<dbReference type="SUPFAM" id="SSF53448">
    <property type="entry name" value="Nucleotide-diphospho-sugar transferases"/>
    <property type="match status" value="1"/>
</dbReference>
<name>X1VNT2_9ZZZZ</name>
<evidence type="ECO:0000313" key="3">
    <source>
        <dbReference type="EMBL" id="GAJ10510.1"/>
    </source>
</evidence>
<dbReference type="EMBL" id="BARW01026899">
    <property type="protein sequence ID" value="GAJ10510.1"/>
    <property type="molecule type" value="Genomic_DNA"/>
</dbReference>
<reference evidence="3" key="1">
    <citation type="journal article" date="2014" name="Front. Microbiol.">
        <title>High frequency of phylogenetically diverse reductive dehalogenase-homologous genes in deep subseafloor sedimentary metagenomes.</title>
        <authorList>
            <person name="Kawai M."/>
            <person name="Futagami T."/>
            <person name="Toyoda A."/>
            <person name="Takaki Y."/>
            <person name="Nishi S."/>
            <person name="Hori S."/>
            <person name="Arai W."/>
            <person name="Tsubouchi T."/>
            <person name="Morono Y."/>
            <person name="Uchiyama I."/>
            <person name="Ito T."/>
            <person name="Fujiyama A."/>
            <person name="Inagaki F."/>
            <person name="Takami H."/>
        </authorList>
    </citation>
    <scope>NUCLEOTIDE SEQUENCE</scope>
    <source>
        <strain evidence="3">Expedition CK06-06</strain>
    </source>
</reference>
<accession>X1VNT2</accession>
<sequence>EKLGIPLVHVPPKKRQGNYKVGISNGVNTFLVFAQSDLMLFLTDYEWVGQDTLKRHVELQRKRKRAVITGLVHRCAHPKLGNLKGKITVFAEEVKSRPKKVVKWCDKAPRLVGVREHRMGYVGDNTSFPLGDALEINGFDERYDMGGHGFEDTDFFARLRLMGYRFLCDTHNEVYELQHEFFPVYEEKPNPNERLYSEKVARMVAWEESLCAPNPFNAYRMRDEILRIRMGVKMIPIAERHPAQVLRFKWLFDNLKG</sequence>
<comment type="caution">
    <text evidence="3">The sequence shown here is derived from an EMBL/GenBank/DDBJ whole genome shotgun (WGS) entry which is preliminary data.</text>
</comment>
<protein>
    <recommendedName>
        <fullName evidence="2">Galactosyltransferase C-terminal domain-containing protein</fullName>
    </recommendedName>
</protein>
<dbReference type="AlphaFoldDB" id="X1VNT2"/>
<dbReference type="Gene3D" id="3.90.550.10">
    <property type="entry name" value="Spore Coat Polysaccharide Biosynthesis Protein SpsA, Chain A"/>
    <property type="match status" value="1"/>
</dbReference>
<organism evidence="3">
    <name type="scientific">marine sediment metagenome</name>
    <dbReference type="NCBI Taxonomy" id="412755"/>
    <lineage>
        <taxon>unclassified sequences</taxon>
        <taxon>metagenomes</taxon>
        <taxon>ecological metagenomes</taxon>
    </lineage>
</organism>
<dbReference type="InterPro" id="IPR027791">
    <property type="entry name" value="Galactosyl_T_C"/>
</dbReference>
<dbReference type="InterPro" id="IPR029044">
    <property type="entry name" value="Nucleotide-diphossugar_trans"/>
</dbReference>
<feature type="domain" description="Galactosyltransferase C-terminal" evidence="2">
    <location>
        <begin position="113"/>
        <end position="179"/>
    </location>
</feature>
<proteinExistence type="predicted"/>
<keyword evidence="1" id="KW-0808">Transferase</keyword>
<dbReference type="GO" id="GO:0016740">
    <property type="term" value="F:transferase activity"/>
    <property type="evidence" value="ECO:0007669"/>
    <property type="project" value="UniProtKB-KW"/>
</dbReference>
<evidence type="ECO:0000259" key="2">
    <source>
        <dbReference type="Pfam" id="PF02709"/>
    </source>
</evidence>